<dbReference type="AlphaFoldDB" id="A0A1C7LT66"/>
<keyword evidence="1" id="KW-0472">Membrane</keyword>
<comment type="caution">
    <text evidence="2">The sequence shown here is derived from an EMBL/GenBank/DDBJ whole genome shotgun (WGS) entry which is preliminary data.</text>
</comment>
<keyword evidence="1" id="KW-1133">Transmembrane helix</keyword>
<sequence>MLGFGNFATERALYAEIAAYKWDCRGGPLTIVIVPSLSSHTFAPLAMTNWRDPHQIAEDYASAVNLTQITGGIFILGVGYHSLLRLEVGMCGSSGMEDSHTRLPPHSIRGVMRAMFFFAYAAVALTSALIAFRIVAIWNRSLPVVFFVSAAVLVNAAFVLYGLIHAGGSVWNTELNGCQVLDSVRSRLDVIVTFVTDFLMLVVMIVGTWMKRGSGSLWRLVYRQGHVWLLIAVLSYVPLVVLISLNLNDSINMMLQLPLCVSMAVCAMRMHRGLYEYAHANQVIVNVSEAIEFSDPHPDWNTNTTSNAGPLVHITRMVETDAGSGYTKDGGPPGLSTV</sequence>
<dbReference type="EMBL" id="LUGG01000035">
    <property type="protein sequence ID" value="OBZ65994.1"/>
    <property type="molecule type" value="Genomic_DNA"/>
</dbReference>
<reference evidence="2 3" key="1">
    <citation type="submission" date="2016-03" db="EMBL/GenBank/DDBJ databases">
        <title>Whole genome sequencing of Grifola frondosa 9006-11.</title>
        <authorList>
            <person name="Min B."/>
            <person name="Park H."/>
            <person name="Kim J.-G."/>
            <person name="Cho H."/>
            <person name="Oh Y.-L."/>
            <person name="Kong W.-S."/>
            <person name="Choi I.-G."/>
        </authorList>
    </citation>
    <scope>NUCLEOTIDE SEQUENCE [LARGE SCALE GENOMIC DNA]</scope>
    <source>
        <strain evidence="2 3">9006-11</strain>
    </source>
</reference>
<evidence type="ECO:0000256" key="1">
    <source>
        <dbReference type="SAM" id="Phobius"/>
    </source>
</evidence>
<keyword evidence="1" id="KW-0812">Transmembrane</keyword>
<name>A0A1C7LT66_GRIFR</name>
<feature type="transmembrane region" description="Helical" evidence="1">
    <location>
        <begin position="144"/>
        <end position="167"/>
    </location>
</feature>
<gene>
    <name evidence="2" type="ORF">A0H81_14030</name>
</gene>
<accession>A0A1C7LT66</accession>
<proteinExistence type="predicted"/>
<keyword evidence="3" id="KW-1185">Reference proteome</keyword>
<organism evidence="2 3">
    <name type="scientific">Grifola frondosa</name>
    <name type="common">Maitake</name>
    <name type="synonym">Polyporus frondosus</name>
    <dbReference type="NCBI Taxonomy" id="5627"/>
    <lineage>
        <taxon>Eukaryota</taxon>
        <taxon>Fungi</taxon>
        <taxon>Dikarya</taxon>
        <taxon>Basidiomycota</taxon>
        <taxon>Agaricomycotina</taxon>
        <taxon>Agaricomycetes</taxon>
        <taxon>Polyporales</taxon>
        <taxon>Grifolaceae</taxon>
        <taxon>Grifola</taxon>
    </lineage>
</organism>
<evidence type="ECO:0000313" key="3">
    <source>
        <dbReference type="Proteomes" id="UP000092993"/>
    </source>
</evidence>
<feature type="transmembrane region" description="Helical" evidence="1">
    <location>
        <begin position="188"/>
        <end position="207"/>
    </location>
</feature>
<evidence type="ECO:0000313" key="2">
    <source>
        <dbReference type="EMBL" id="OBZ65994.1"/>
    </source>
</evidence>
<dbReference type="OrthoDB" id="2802652at2759"/>
<feature type="transmembrane region" description="Helical" evidence="1">
    <location>
        <begin position="117"/>
        <end position="138"/>
    </location>
</feature>
<feature type="transmembrane region" description="Helical" evidence="1">
    <location>
        <begin position="227"/>
        <end position="247"/>
    </location>
</feature>
<protein>
    <submittedName>
        <fullName evidence="2">Uncharacterized protein</fullName>
    </submittedName>
</protein>
<dbReference type="Proteomes" id="UP000092993">
    <property type="component" value="Unassembled WGS sequence"/>
</dbReference>